<keyword evidence="2" id="KW-1185">Reference proteome</keyword>
<name>A0A6A6WZX5_9PLEO</name>
<reference evidence="1" key="1">
    <citation type="journal article" date="2020" name="Stud. Mycol.">
        <title>101 Dothideomycetes genomes: a test case for predicting lifestyles and emergence of pathogens.</title>
        <authorList>
            <person name="Haridas S."/>
            <person name="Albert R."/>
            <person name="Binder M."/>
            <person name="Bloem J."/>
            <person name="Labutti K."/>
            <person name="Salamov A."/>
            <person name="Andreopoulos B."/>
            <person name="Baker S."/>
            <person name="Barry K."/>
            <person name="Bills G."/>
            <person name="Bluhm B."/>
            <person name="Cannon C."/>
            <person name="Castanera R."/>
            <person name="Culley D."/>
            <person name="Daum C."/>
            <person name="Ezra D."/>
            <person name="Gonzalez J."/>
            <person name="Henrissat B."/>
            <person name="Kuo A."/>
            <person name="Liang C."/>
            <person name="Lipzen A."/>
            <person name="Lutzoni F."/>
            <person name="Magnuson J."/>
            <person name="Mondo S."/>
            <person name="Nolan M."/>
            <person name="Ohm R."/>
            <person name="Pangilinan J."/>
            <person name="Park H.-J."/>
            <person name="Ramirez L."/>
            <person name="Alfaro M."/>
            <person name="Sun H."/>
            <person name="Tritt A."/>
            <person name="Yoshinaga Y."/>
            <person name="Zwiers L.-H."/>
            <person name="Turgeon B."/>
            <person name="Goodwin S."/>
            <person name="Spatafora J."/>
            <person name="Crous P."/>
            <person name="Grigoriev I."/>
        </authorList>
    </citation>
    <scope>NUCLEOTIDE SEQUENCE</scope>
    <source>
        <strain evidence="1">CBS 109.77</strain>
    </source>
</reference>
<dbReference type="Proteomes" id="UP000799757">
    <property type="component" value="Unassembled WGS sequence"/>
</dbReference>
<organism evidence="1 2">
    <name type="scientific">Melanomma pulvis-pyrius CBS 109.77</name>
    <dbReference type="NCBI Taxonomy" id="1314802"/>
    <lineage>
        <taxon>Eukaryota</taxon>
        <taxon>Fungi</taxon>
        <taxon>Dikarya</taxon>
        <taxon>Ascomycota</taxon>
        <taxon>Pezizomycotina</taxon>
        <taxon>Dothideomycetes</taxon>
        <taxon>Pleosporomycetidae</taxon>
        <taxon>Pleosporales</taxon>
        <taxon>Melanommataceae</taxon>
        <taxon>Melanomma</taxon>
    </lineage>
</organism>
<dbReference type="EMBL" id="MU002135">
    <property type="protein sequence ID" value="KAF2789474.1"/>
    <property type="molecule type" value="Genomic_DNA"/>
</dbReference>
<protein>
    <submittedName>
        <fullName evidence="1">Uncharacterized protein</fullName>
    </submittedName>
</protein>
<evidence type="ECO:0000313" key="2">
    <source>
        <dbReference type="Proteomes" id="UP000799757"/>
    </source>
</evidence>
<gene>
    <name evidence="1" type="ORF">K505DRAFT_341247</name>
</gene>
<accession>A0A6A6WZX5</accession>
<evidence type="ECO:0000313" key="1">
    <source>
        <dbReference type="EMBL" id="KAF2789474.1"/>
    </source>
</evidence>
<proteinExistence type="predicted"/>
<dbReference type="AlphaFoldDB" id="A0A6A6WZX5"/>
<sequence length="115" mass="12509">MYRSSLSQSWDSMEYLGDAEPGTGSREYLPEPWLGLMHGRIPRGLSIIELVSAGREFQVSDPRDKVFGILSLSLCVDYAQDACTTNPPFTSASTALQQRGILVLDICAGVLLSIA</sequence>
<dbReference type="OrthoDB" id="5386682at2759"/>